<dbReference type="PROSITE" id="PS00198">
    <property type="entry name" value="4FE4S_FER_1"/>
    <property type="match status" value="1"/>
</dbReference>
<comment type="caution">
    <text evidence="5">The sequence shown here is derived from an EMBL/GenBank/DDBJ whole genome shotgun (WGS) entry which is preliminary data.</text>
</comment>
<dbReference type="NCBIfam" id="TIGR02512">
    <property type="entry name" value="FeFe_hydrog_A"/>
    <property type="match status" value="1"/>
</dbReference>
<dbReference type="SMART" id="SM00902">
    <property type="entry name" value="Fe_hyd_SSU"/>
    <property type="match status" value="1"/>
</dbReference>
<dbReference type="InterPro" id="IPR050340">
    <property type="entry name" value="Cytosolic_Fe-S_CAF"/>
</dbReference>
<gene>
    <name evidence="5" type="ORF">RVY80_09305</name>
</gene>
<proteinExistence type="predicted"/>
<dbReference type="Pfam" id="PF13237">
    <property type="entry name" value="Fer4_10"/>
    <property type="match status" value="1"/>
</dbReference>
<reference evidence="5 6" key="1">
    <citation type="submission" date="2023-10" db="EMBL/GenBank/DDBJ databases">
        <title>Veillonella sp. nov., isolated from a pig farm feces dump.</title>
        <authorList>
            <person name="Chang Y.-H."/>
        </authorList>
    </citation>
    <scope>NUCLEOTIDE SEQUENCE [LARGE SCALE GENOMIC DNA]</scope>
    <source>
        <strain evidence="5 6">YH-vei2233</strain>
    </source>
</reference>
<evidence type="ECO:0000313" key="6">
    <source>
        <dbReference type="Proteomes" id="UP001272515"/>
    </source>
</evidence>
<dbReference type="SUPFAM" id="SSF53920">
    <property type="entry name" value="Fe-only hydrogenase"/>
    <property type="match status" value="1"/>
</dbReference>
<dbReference type="Gene3D" id="4.10.260.20">
    <property type="entry name" value="Iron hydrogenase, small subunit"/>
    <property type="match status" value="1"/>
</dbReference>
<dbReference type="InterPro" id="IPR013352">
    <property type="entry name" value="Fe_hydrogenase_subset"/>
</dbReference>
<dbReference type="Proteomes" id="UP001272515">
    <property type="component" value="Unassembled WGS sequence"/>
</dbReference>
<keyword evidence="1" id="KW-0479">Metal-binding</keyword>
<dbReference type="InterPro" id="IPR004108">
    <property type="entry name" value="Fe_hydrogenase_lsu_C"/>
</dbReference>
<feature type="domain" description="4Fe-4S ferredoxin-type" evidence="4">
    <location>
        <begin position="47"/>
        <end position="78"/>
    </location>
</feature>
<dbReference type="PROSITE" id="PS51379">
    <property type="entry name" value="4FE4S_FER_2"/>
    <property type="match status" value="1"/>
</dbReference>
<dbReference type="InterPro" id="IPR017896">
    <property type="entry name" value="4Fe4S_Fe-S-bd"/>
</dbReference>
<dbReference type="Pfam" id="PF02906">
    <property type="entry name" value="Fe_hyd_lg_C"/>
    <property type="match status" value="1"/>
</dbReference>
<evidence type="ECO:0000256" key="1">
    <source>
        <dbReference type="ARBA" id="ARBA00022723"/>
    </source>
</evidence>
<dbReference type="InterPro" id="IPR017900">
    <property type="entry name" value="4Fe4S_Fe_S_CS"/>
</dbReference>
<dbReference type="InterPro" id="IPR009016">
    <property type="entry name" value="Fe_hydrogenase"/>
</dbReference>
<evidence type="ECO:0000256" key="3">
    <source>
        <dbReference type="ARBA" id="ARBA00023014"/>
    </source>
</evidence>
<dbReference type="Pfam" id="PF02256">
    <property type="entry name" value="Fe_hyd_SSU"/>
    <property type="match status" value="1"/>
</dbReference>
<evidence type="ECO:0000259" key="4">
    <source>
        <dbReference type="PROSITE" id="PS51379"/>
    </source>
</evidence>
<accession>A0ABU3ZAR6</accession>
<keyword evidence="2" id="KW-0408">Iron</keyword>
<dbReference type="RefSeq" id="WP_295190704.1">
    <property type="nucleotide sequence ID" value="NZ_JAWJZA010000012.1"/>
</dbReference>
<dbReference type="Gene3D" id="3.40.50.1780">
    <property type="match status" value="1"/>
</dbReference>
<sequence length="490" mass="53713">MRKYQFLDRRVPIEDGNIALVQDLSKCKNCSLCRKACAVDMGVFDYYDLTTNGDVPICIHCGQCASICPFDSINERSEIDEVKAAIADPNKIVVFQTAPAVRVGLGEEFGMEAGTFVEGKMVSALRKLGGDYVLDTNFGADMTIMEEASELIERVLHGDGTLPQFTSCCPAWVKFAETFYPEFLPNLSTAKSPIAMQAPTQKTYFAEKMGIDAKQIVAVCVTPCTAKKFEIRREEMNASAEYWNKPDMRDTDYCITTRELAKWIRAEEISFDELEDSTFDPLMGEASGGGIIFGNTGGVMESAMRAAYEMVTNEDAPNTLIPFQEIRGMEGAREADVVIGDKTLHVAAVHGTGNLRKFIDHMRAENIHYDFIEVMACRGGCIGGGGQPRVKLPQADKAREARIASLYTRDSEVKVKTACDNPQIQALYNEFFDGKPLSDKAHKMLHSHHFVSRVADLGPNGACTPVTCPTSVPNLKKAADAAKAAAEAAK</sequence>
<dbReference type="Gene3D" id="3.30.70.20">
    <property type="match status" value="1"/>
</dbReference>
<dbReference type="InterPro" id="IPR003149">
    <property type="entry name" value="Fe_hydrogenase_ssu"/>
</dbReference>
<evidence type="ECO:0000256" key="2">
    <source>
        <dbReference type="ARBA" id="ARBA00023004"/>
    </source>
</evidence>
<dbReference type="PANTHER" id="PTHR11615">
    <property type="entry name" value="NITRATE, FORMATE, IRON DEHYDROGENASE"/>
    <property type="match status" value="1"/>
</dbReference>
<name>A0ABU3ZAR6_9FIRM</name>
<dbReference type="SUPFAM" id="SSF54862">
    <property type="entry name" value="4Fe-4S ferredoxins"/>
    <property type="match status" value="1"/>
</dbReference>
<keyword evidence="6" id="KW-1185">Reference proteome</keyword>
<organism evidence="5 6">
    <name type="scientific">Veillonella absiana</name>
    <dbReference type="NCBI Taxonomy" id="3079305"/>
    <lineage>
        <taxon>Bacteria</taxon>
        <taxon>Bacillati</taxon>
        <taxon>Bacillota</taxon>
        <taxon>Negativicutes</taxon>
        <taxon>Veillonellales</taxon>
        <taxon>Veillonellaceae</taxon>
        <taxon>Veillonella</taxon>
    </lineage>
</organism>
<protein>
    <submittedName>
        <fullName evidence="5">[FeFe] hydrogenase, group A</fullName>
    </submittedName>
</protein>
<dbReference type="InterPro" id="IPR036991">
    <property type="entry name" value="Fe_hydrogenase_ssu_sf"/>
</dbReference>
<dbReference type="EMBL" id="JAWJZB010000011">
    <property type="protein sequence ID" value="MDV5089017.1"/>
    <property type="molecule type" value="Genomic_DNA"/>
</dbReference>
<keyword evidence="3" id="KW-0411">Iron-sulfur</keyword>
<dbReference type="Gene3D" id="3.40.950.10">
    <property type="entry name" value="Fe-only Hydrogenase (Larger Subunit), Chain L, domain 3"/>
    <property type="match status" value="1"/>
</dbReference>
<evidence type="ECO:0000313" key="5">
    <source>
        <dbReference type="EMBL" id="MDV5089017.1"/>
    </source>
</evidence>